<dbReference type="Pfam" id="PF01402">
    <property type="entry name" value="RHH_1"/>
    <property type="match status" value="1"/>
</dbReference>
<evidence type="ECO:0000313" key="2">
    <source>
        <dbReference type="EMBL" id="PTQ56004.1"/>
    </source>
</evidence>
<dbReference type="InterPro" id="IPR013321">
    <property type="entry name" value="Arc_rbn_hlx_hlx"/>
</dbReference>
<reference evidence="3" key="1">
    <citation type="journal article" date="2018" name="Sci. Rep.">
        <title>Lignite coal burning seam in the remote Altai Mountains harbors a hydrogen-driven thermophilic microbial community.</title>
        <authorList>
            <person name="Kadnikov V.V."/>
            <person name="Mardanov A.V."/>
            <person name="Ivasenko D.A."/>
            <person name="Antsiferov D.V."/>
            <person name="Beletsky A.V."/>
            <person name="Karnachuk O.V."/>
            <person name="Ravin N.V."/>
        </authorList>
    </citation>
    <scope>NUCLEOTIDE SEQUENCE [LARGE SCALE GENOMIC DNA]</scope>
</reference>
<sequence>MSRKEETKQIIVDIPDELLKEIDGLIASLQISRSDFIHEAMHEYVREKRKSILRTRMQQGYQEMARINLHIAKEAVLAEDEAELTVHRLVSGV</sequence>
<evidence type="ECO:0000259" key="1">
    <source>
        <dbReference type="Pfam" id="PF01402"/>
    </source>
</evidence>
<protein>
    <submittedName>
        <fullName evidence="2">Programmed cell death antitoxin YdcD</fullName>
    </submittedName>
</protein>
<proteinExistence type="predicted"/>
<dbReference type="InterPro" id="IPR002145">
    <property type="entry name" value="CopG"/>
</dbReference>
<name>A0A2R6Y008_9BACL</name>
<comment type="caution">
    <text evidence="2">The sequence shown here is derived from an EMBL/GenBank/DDBJ whole genome shotgun (WGS) entry which is preliminary data.</text>
</comment>
<dbReference type="Gene3D" id="1.10.1220.10">
    <property type="entry name" value="Met repressor-like"/>
    <property type="match status" value="1"/>
</dbReference>
<dbReference type="InterPro" id="IPR010985">
    <property type="entry name" value="Ribbon_hlx_hlx"/>
</dbReference>
<feature type="domain" description="Ribbon-helix-helix protein CopG" evidence="1">
    <location>
        <begin position="12"/>
        <end position="47"/>
    </location>
</feature>
<dbReference type="Proteomes" id="UP000244338">
    <property type="component" value="Unassembled WGS sequence"/>
</dbReference>
<accession>A0A2R6Y008</accession>
<organism evidence="2 3">
    <name type="scientific">Candidatus Carbonibacillus altaicus</name>
    <dbReference type="NCBI Taxonomy" id="2163959"/>
    <lineage>
        <taxon>Bacteria</taxon>
        <taxon>Bacillati</taxon>
        <taxon>Bacillota</taxon>
        <taxon>Bacilli</taxon>
        <taxon>Bacillales</taxon>
        <taxon>Candidatus Carbonibacillus</taxon>
    </lineage>
</organism>
<dbReference type="GO" id="GO:0006355">
    <property type="term" value="P:regulation of DNA-templated transcription"/>
    <property type="evidence" value="ECO:0007669"/>
    <property type="project" value="InterPro"/>
</dbReference>
<dbReference type="SUPFAM" id="SSF47598">
    <property type="entry name" value="Ribbon-helix-helix"/>
    <property type="match status" value="1"/>
</dbReference>
<dbReference type="CDD" id="cd22231">
    <property type="entry name" value="RHH_NikR_HicB-like"/>
    <property type="match status" value="1"/>
</dbReference>
<evidence type="ECO:0000313" key="3">
    <source>
        <dbReference type="Proteomes" id="UP000244338"/>
    </source>
</evidence>
<dbReference type="AlphaFoldDB" id="A0A2R6Y008"/>
<dbReference type="EMBL" id="PEBX01000053">
    <property type="protein sequence ID" value="PTQ56004.1"/>
    <property type="molecule type" value="Genomic_DNA"/>
</dbReference>
<gene>
    <name evidence="2" type="ORF">BSOLF_1019</name>
</gene>